<dbReference type="OMA" id="FENFWIT"/>
<dbReference type="InterPro" id="IPR029057">
    <property type="entry name" value="PRTase-like"/>
</dbReference>
<reference evidence="4 5" key="1">
    <citation type="journal article" date="2013" name="Genome Biol.">
        <title>Genome of Acanthamoeba castellanii highlights extensive lateral gene transfer and early evolution of tyrosine kinase signaling.</title>
        <authorList>
            <person name="Clarke M."/>
            <person name="Lohan A.J."/>
            <person name="Liu B."/>
            <person name="Lagkouvardos I."/>
            <person name="Roy S."/>
            <person name="Zafar N."/>
            <person name="Bertelli C."/>
            <person name="Schilde C."/>
            <person name="Kianianmomeni A."/>
            <person name="Burglin T.R."/>
            <person name="Frech C."/>
            <person name="Turcotte B."/>
            <person name="Kopec K.O."/>
            <person name="Synnott J.M."/>
            <person name="Choo C."/>
            <person name="Paponov I."/>
            <person name="Finkler A."/>
            <person name="Soon Heng Tan C."/>
            <person name="Hutchins A.P."/>
            <person name="Weinmeier T."/>
            <person name="Rattei T."/>
            <person name="Chu J.S."/>
            <person name="Gimenez G."/>
            <person name="Irimia M."/>
            <person name="Rigden D.J."/>
            <person name="Fitzpatrick D.A."/>
            <person name="Lorenzo-Morales J."/>
            <person name="Bateman A."/>
            <person name="Chiu C.H."/>
            <person name="Tang P."/>
            <person name="Hegemann P."/>
            <person name="Fromm H."/>
            <person name="Raoult D."/>
            <person name="Greub G."/>
            <person name="Miranda-Saavedra D."/>
            <person name="Chen N."/>
            <person name="Nash P."/>
            <person name="Ginger M.L."/>
            <person name="Horn M."/>
            <person name="Schaap P."/>
            <person name="Caler L."/>
            <person name="Loftus B."/>
        </authorList>
    </citation>
    <scope>NUCLEOTIDE SEQUENCE [LARGE SCALE GENOMIC DNA]</scope>
    <source>
        <strain evidence="4 5">Neff</strain>
    </source>
</reference>
<dbReference type="RefSeq" id="XP_004344105.1">
    <property type="nucleotide sequence ID" value="XM_004344055.1"/>
</dbReference>
<dbReference type="Gene3D" id="3.40.50.2020">
    <property type="match status" value="1"/>
</dbReference>
<dbReference type="STRING" id="1257118.L8H652"/>
<evidence type="ECO:0000313" key="4">
    <source>
        <dbReference type="EMBL" id="ELR20702.1"/>
    </source>
</evidence>
<protein>
    <submittedName>
        <fullName evidence="4">Ribosephosphate pyrophosphokinase 3, mitochondrial, putative</fullName>
    </submittedName>
</protein>
<dbReference type="OrthoDB" id="10263753at2759"/>
<dbReference type="EMBL" id="KB007909">
    <property type="protein sequence ID" value="ELR20702.1"/>
    <property type="molecule type" value="Genomic_DNA"/>
</dbReference>
<evidence type="ECO:0000256" key="2">
    <source>
        <dbReference type="SAM" id="MobiDB-lite"/>
    </source>
</evidence>
<keyword evidence="4" id="KW-0808">Transferase</keyword>
<organism evidence="4 5">
    <name type="scientific">Acanthamoeba castellanii (strain ATCC 30010 / Neff)</name>
    <dbReference type="NCBI Taxonomy" id="1257118"/>
    <lineage>
        <taxon>Eukaryota</taxon>
        <taxon>Amoebozoa</taxon>
        <taxon>Discosea</taxon>
        <taxon>Longamoebia</taxon>
        <taxon>Centramoebida</taxon>
        <taxon>Acanthamoebidae</taxon>
        <taxon>Acanthamoeba</taxon>
    </lineage>
</organism>
<dbReference type="GO" id="GO:0006015">
    <property type="term" value="P:5-phosphoribose 1-diphosphate biosynthetic process"/>
    <property type="evidence" value="ECO:0007669"/>
    <property type="project" value="TreeGrafter"/>
</dbReference>
<dbReference type="GO" id="GO:0002189">
    <property type="term" value="C:ribose phosphate diphosphokinase complex"/>
    <property type="evidence" value="ECO:0007669"/>
    <property type="project" value="TreeGrafter"/>
</dbReference>
<dbReference type="Proteomes" id="UP000011083">
    <property type="component" value="Unassembled WGS sequence"/>
</dbReference>
<dbReference type="KEGG" id="acan:ACA1_054480"/>
<sequence length="331" mass="36866">MDPHKHHTRAEPRTHRHVSSSPSSKPHGQDLWIFAYPEMQSMADGVRQALDLADDNEEGPLVVARRGDIKWGRFPDSFPNLFIDKPHQTVRGKHLVFFASFFHPESMFAQLSGTMERVDEEGQIATAMSLARLLSSIPPLGEGPAKVLIYDIHALGERFYFGDNIIPMFETAIPLIIDKIKTAHRDENVAIAFPDEGAIKRFGGQFHEFDTILCSKVRGEGNKRIVTVKEGDAAGRHVFIIDDLVQTGGTLIECKNALIKQGAKDVSAYVTHAIFPGDSWKRFTDPTDEKPFKNFYITDSCPSVAATLQDTKPFAVLPLAEPISAFLREIA</sequence>
<accession>L8H652</accession>
<dbReference type="PANTHER" id="PTHR10210:SF45">
    <property type="entry name" value="RIBOSE-PHOSPHATE PYROPHOSPHOKINASE 3, CHLOROPLASTIC"/>
    <property type="match status" value="1"/>
</dbReference>
<dbReference type="GO" id="GO:0005737">
    <property type="term" value="C:cytoplasm"/>
    <property type="evidence" value="ECO:0007669"/>
    <property type="project" value="TreeGrafter"/>
</dbReference>
<gene>
    <name evidence="4" type="ORF">ACA1_054480</name>
</gene>
<dbReference type="InterPro" id="IPR005946">
    <property type="entry name" value="Rib-P_diPkinase"/>
</dbReference>
<comment type="similarity">
    <text evidence="1">Belongs to the ribose-phosphate pyrophosphokinase family.</text>
</comment>
<dbReference type="PANTHER" id="PTHR10210">
    <property type="entry name" value="RIBOSE-PHOSPHATE DIPHOSPHOKINASE FAMILY MEMBER"/>
    <property type="match status" value="1"/>
</dbReference>
<keyword evidence="5" id="KW-1185">Reference proteome</keyword>
<evidence type="ECO:0000313" key="5">
    <source>
        <dbReference type="Proteomes" id="UP000011083"/>
    </source>
</evidence>
<keyword evidence="4" id="KW-0418">Kinase</keyword>
<dbReference type="InterPro" id="IPR000836">
    <property type="entry name" value="PRTase_dom"/>
</dbReference>
<evidence type="ECO:0000259" key="3">
    <source>
        <dbReference type="Pfam" id="PF00156"/>
    </source>
</evidence>
<dbReference type="GO" id="GO:0006164">
    <property type="term" value="P:purine nucleotide biosynthetic process"/>
    <property type="evidence" value="ECO:0007669"/>
    <property type="project" value="TreeGrafter"/>
</dbReference>
<feature type="compositionally biased region" description="Basic and acidic residues" evidence="2">
    <location>
        <begin position="1"/>
        <end position="13"/>
    </location>
</feature>
<dbReference type="VEuPathDB" id="AmoebaDB:ACA1_054480"/>
<proteinExistence type="inferred from homology"/>
<evidence type="ECO:0000256" key="1">
    <source>
        <dbReference type="ARBA" id="ARBA00006478"/>
    </source>
</evidence>
<feature type="region of interest" description="Disordered" evidence="2">
    <location>
        <begin position="1"/>
        <end position="26"/>
    </location>
</feature>
<dbReference type="GO" id="GO:0000287">
    <property type="term" value="F:magnesium ion binding"/>
    <property type="evidence" value="ECO:0007669"/>
    <property type="project" value="InterPro"/>
</dbReference>
<dbReference type="SUPFAM" id="SSF53271">
    <property type="entry name" value="PRTase-like"/>
    <property type="match status" value="1"/>
</dbReference>
<dbReference type="Pfam" id="PF00156">
    <property type="entry name" value="Pribosyltran"/>
    <property type="match status" value="1"/>
</dbReference>
<dbReference type="CDD" id="cd06223">
    <property type="entry name" value="PRTases_typeI"/>
    <property type="match status" value="1"/>
</dbReference>
<dbReference type="AlphaFoldDB" id="L8H652"/>
<name>L8H652_ACACF</name>
<dbReference type="GO" id="GO:0016301">
    <property type="term" value="F:kinase activity"/>
    <property type="evidence" value="ECO:0007669"/>
    <property type="project" value="UniProtKB-KW"/>
</dbReference>
<dbReference type="GeneID" id="14921572"/>
<feature type="domain" description="Phosphoribosyltransferase" evidence="3">
    <location>
        <begin position="216"/>
        <end position="272"/>
    </location>
</feature>